<evidence type="ECO:0000313" key="3">
    <source>
        <dbReference type="EMBL" id="ATW28420.1"/>
    </source>
</evidence>
<feature type="domain" description="HTH cro/C1-type" evidence="2">
    <location>
        <begin position="5"/>
        <end position="65"/>
    </location>
</feature>
<dbReference type="PROSITE" id="PS50943">
    <property type="entry name" value="HTH_CROC1"/>
    <property type="match status" value="1"/>
</dbReference>
<accession>A0A3G1L195</accession>
<dbReference type="SMART" id="SM00530">
    <property type="entry name" value="HTH_XRE"/>
    <property type="match status" value="1"/>
</dbReference>
<organism evidence="3 4">
    <name type="scientific">Formimonas warabiya</name>
    <dbReference type="NCBI Taxonomy" id="1761012"/>
    <lineage>
        <taxon>Bacteria</taxon>
        <taxon>Bacillati</taxon>
        <taxon>Bacillota</taxon>
        <taxon>Clostridia</taxon>
        <taxon>Eubacteriales</taxon>
        <taxon>Peptococcaceae</taxon>
        <taxon>Candidatus Formimonas</taxon>
    </lineage>
</organism>
<sequence>MRKRLVELRKQKGKELGIRLTQEKVAAQLNISRSFYNMIETGDRNPPLLLAKKIADFFEVGVEEIFFHDEGSLSKEKRNRKR</sequence>
<keyword evidence="1" id="KW-0238">DNA-binding</keyword>
<dbReference type="AlphaFoldDB" id="A0A3G1L195"/>
<dbReference type="PANTHER" id="PTHR46558">
    <property type="entry name" value="TRACRIPTIONAL REGULATORY PROTEIN-RELATED-RELATED"/>
    <property type="match status" value="1"/>
</dbReference>
<dbReference type="CDD" id="cd00093">
    <property type="entry name" value="HTH_XRE"/>
    <property type="match status" value="1"/>
</dbReference>
<dbReference type="Pfam" id="PF01381">
    <property type="entry name" value="HTH_3"/>
    <property type="match status" value="1"/>
</dbReference>
<dbReference type="Gene3D" id="1.10.260.40">
    <property type="entry name" value="lambda repressor-like DNA-binding domains"/>
    <property type="match status" value="1"/>
</dbReference>
<evidence type="ECO:0000259" key="2">
    <source>
        <dbReference type="PROSITE" id="PS50943"/>
    </source>
</evidence>
<dbReference type="GO" id="GO:0003677">
    <property type="term" value="F:DNA binding"/>
    <property type="evidence" value="ECO:0007669"/>
    <property type="project" value="UniProtKB-KW"/>
</dbReference>
<proteinExistence type="predicted"/>
<protein>
    <recommendedName>
        <fullName evidence="2">HTH cro/C1-type domain-containing protein</fullName>
    </recommendedName>
</protein>
<dbReference type="EMBL" id="CP017634">
    <property type="protein sequence ID" value="ATW28420.1"/>
    <property type="molecule type" value="Genomic_DNA"/>
</dbReference>
<evidence type="ECO:0000256" key="1">
    <source>
        <dbReference type="ARBA" id="ARBA00023125"/>
    </source>
</evidence>
<evidence type="ECO:0000313" key="4">
    <source>
        <dbReference type="Proteomes" id="UP000323521"/>
    </source>
</evidence>
<dbReference type="InterPro" id="IPR001387">
    <property type="entry name" value="Cro/C1-type_HTH"/>
</dbReference>
<dbReference type="PANTHER" id="PTHR46558:SF4">
    <property type="entry name" value="DNA-BIDING PHAGE PROTEIN"/>
    <property type="match status" value="1"/>
</dbReference>
<gene>
    <name evidence="3" type="ORF">DCMF_06935</name>
</gene>
<reference evidence="3 4" key="1">
    <citation type="submission" date="2016-10" db="EMBL/GenBank/DDBJ databases">
        <title>Complete Genome Sequence of Peptococcaceae strain DCMF.</title>
        <authorList>
            <person name="Edwards R.J."/>
            <person name="Holland S.I."/>
            <person name="Deshpande N.P."/>
            <person name="Wong Y.K."/>
            <person name="Ertan H."/>
            <person name="Manefield M."/>
            <person name="Russell T.L."/>
            <person name="Lee M.J."/>
        </authorList>
    </citation>
    <scope>NUCLEOTIDE SEQUENCE [LARGE SCALE GENOMIC DNA]</scope>
    <source>
        <strain evidence="3 4">DCMF</strain>
    </source>
</reference>
<name>A0A3G1L195_FORW1</name>
<dbReference type="InterPro" id="IPR010982">
    <property type="entry name" value="Lambda_DNA-bd_dom_sf"/>
</dbReference>
<dbReference type="Proteomes" id="UP000323521">
    <property type="component" value="Chromosome"/>
</dbReference>
<dbReference type="KEGG" id="fwa:DCMF_06935"/>
<dbReference type="SUPFAM" id="SSF47413">
    <property type="entry name" value="lambda repressor-like DNA-binding domains"/>
    <property type="match status" value="1"/>
</dbReference>
<keyword evidence="4" id="KW-1185">Reference proteome</keyword>